<dbReference type="Pfam" id="PF09336">
    <property type="entry name" value="Vps4_C"/>
    <property type="match status" value="1"/>
</dbReference>
<feature type="non-terminal residue" evidence="4">
    <location>
        <position position="77"/>
    </location>
</feature>
<organism evidence="4 5">
    <name type="scientific">Funneliformis geosporum</name>
    <dbReference type="NCBI Taxonomy" id="1117311"/>
    <lineage>
        <taxon>Eukaryota</taxon>
        <taxon>Fungi</taxon>
        <taxon>Fungi incertae sedis</taxon>
        <taxon>Mucoromycota</taxon>
        <taxon>Glomeromycotina</taxon>
        <taxon>Glomeromycetes</taxon>
        <taxon>Glomerales</taxon>
        <taxon>Glomeraceae</taxon>
        <taxon>Funneliformis</taxon>
    </lineage>
</organism>
<dbReference type="EMBL" id="CAMKVN010008649">
    <property type="protein sequence ID" value="CAI2192721.1"/>
    <property type="molecule type" value="Genomic_DNA"/>
</dbReference>
<protein>
    <submittedName>
        <fullName evidence="4">4674_t:CDS:1</fullName>
    </submittedName>
</protein>
<comment type="caution">
    <text evidence="4">The sequence shown here is derived from an EMBL/GenBank/DDBJ whole genome shotgun (WGS) entry which is preliminary data.</text>
</comment>
<reference evidence="4" key="1">
    <citation type="submission" date="2022-08" db="EMBL/GenBank/DDBJ databases">
        <authorList>
            <person name="Kallberg Y."/>
            <person name="Tangrot J."/>
            <person name="Rosling A."/>
        </authorList>
    </citation>
    <scope>NUCLEOTIDE SEQUENCE</scope>
    <source>
        <strain evidence="4">Wild A</strain>
    </source>
</reference>
<dbReference type="AlphaFoldDB" id="A0A9W4T538"/>
<proteinExistence type="predicted"/>
<dbReference type="OrthoDB" id="29072at2759"/>
<evidence type="ECO:0000313" key="4">
    <source>
        <dbReference type="EMBL" id="CAI2192721.1"/>
    </source>
</evidence>
<dbReference type="InterPro" id="IPR015415">
    <property type="entry name" value="Spast_Vps4_C"/>
</dbReference>
<sequence>YSDSDIAVVKKLPFKDDLKVTKQCLTSCSPGNTGAKEIIWMEVESEELELTLKDFKKAIQIAKLKVNTDYIKQHQNY</sequence>
<accession>A0A9W4T538</accession>
<name>A0A9W4T538_9GLOM</name>
<evidence type="ECO:0000313" key="5">
    <source>
        <dbReference type="Proteomes" id="UP001153678"/>
    </source>
</evidence>
<gene>
    <name evidence="4" type="ORF">FWILDA_LOCUS15719</name>
</gene>
<dbReference type="Proteomes" id="UP001153678">
    <property type="component" value="Unassembled WGS sequence"/>
</dbReference>
<dbReference type="GO" id="GO:0005524">
    <property type="term" value="F:ATP binding"/>
    <property type="evidence" value="ECO:0007669"/>
    <property type="project" value="UniProtKB-KW"/>
</dbReference>
<keyword evidence="2" id="KW-0067">ATP-binding</keyword>
<evidence type="ECO:0000256" key="2">
    <source>
        <dbReference type="ARBA" id="ARBA00022840"/>
    </source>
</evidence>
<keyword evidence="1" id="KW-0547">Nucleotide-binding</keyword>
<evidence type="ECO:0000259" key="3">
    <source>
        <dbReference type="Pfam" id="PF09336"/>
    </source>
</evidence>
<feature type="domain" description="Spastin/Vps4 C-terminal" evidence="3">
    <location>
        <begin position="25"/>
        <end position="77"/>
    </location>
</feature>
<evidence type="ECO:0000256" key="1">
    <source>
        <dbReference type="ARBA" id="ARBA00022741"/>
    </source>
</evidence>
<keyword evidence="5" id="KW-1185">Reference proteome</keyword>